<accession>A0A1N7MWR1</accession>
<name>A0A1N7MWR1_9RHOB</name>
<feature type="signal peptide" evidence="1">
    <location>
        <begin position="1"/>
        <end position="22"/>
    </location>
</feature>
<dbReference type="AlphaFoldDB" id="A0A1N7MWR1"/>
<keyword evidence="3" id="KW-1185">Reference proteome</keyword>
<dbReference type="OrthoDB" id="9932161at2"/>
<evidence type="ECO:0000313" key="3">
    <source>
        <dbReference type="Proteomes" id="UP000186684"/>
    </source>
</evidence>
<protein>
    <submittedName>
        <fullName evidence="2">Uncharacterized protein</fullName>
    </submittedName>
</protein>
<sequence length="94" mass="10314">MFIRVVTAAALAIALPGLAAQAQESVHERFARKLGLDPAQYSLTQVVQIRNADVHNGERKARIEIIDRQNQAFRDAVLQMMQGGSVETVTRAAN</sequence>
<dbReference type="STRING" id="633194.SAMN05421759_1065"/>
<proteinExistence type="predicted"/>
<feature type="chain" id="PRO_5012884997" evidence="1">
    <location>
        <begin position="23"/>
        <end position="94"/>
    </location>
</feature>
<reference evidence="3" key="1">
    <citation type="submission" date="2017-01" db="EMBL/GenBank/DDBJ databases">
        <authorList>
            <person name="Varghese N."/>
            <person name="Submissions S."/>
        </authorList>
    </citation>
    <scope>NUCLEOTIDE SEQUENCE [LARGE SCALE GENOMIC DNA]</scope>
    <source>
        <strain evidence="3">DSM 29430</strain>
    </source>
</reference>
<dbReference type="Proteomes" id="UP000186684">
    <property type="component" value="Unassembled WGS sequence"/>
</dbReference>
<dbReference type="RefSeq" id="WP_076448174.1">
    <property type="nucleotide sequence ID" value="NZ_FTOQ01000006.1"/>
</dbReference>
<organism evidence="2 3">
    <name type="scientific">Roseivivax lentus</name>
    <dbReference type="NCBI Taxonomy" id="633194"/>
    <lineage>
        <taxon>Bacteria</taxon>
        <taxon>Pseudomonadati</taxon>
        <taxon>Pseudomonadota</taxon>
        <taxon>Alphaproteobacteria</taxon>
        <taxon>Rhodobacterales</taxon>
        <taxon>Roseobacteraceae</taxon>
        <taxon>Roseivivax</taxon>
    </lineage>
</organism>
<dbReference type="EMBL" id="FTOQ01000006">
    <property type="protein sequence ID" value="SIS90510.1"/>
    <property type="molecule type" value="Genomic_DNA"/>
</dbReference>
<gene>
    <name evidence="2" type="ORF">SAMN05421759_1065</name>
</gene>
<evidence type="ECO:0000313" key="2">
    <source>
        <dbReference type="EMBL" id="SIS90510.1"/>
    </source>
</evidence>
<keyword evidence="1" id="KW-0732">Signal</keyword>
<evidence type="ECO:0000256" key="1">
    <source>
        <dbReference type="SAM" id="SignalP"/>
    </source>
</evidence>